<sequence length="463" mass="51988">MVVTRFVYIHPIQDAKYVLVNSLSGAVDLVEKDVVDAFHAIRSGEDPAMSLEMESDLRERGYLFDSRAAEDEVVERLVAHGQKERAATHPLAFMMIPTMSCNLRCPYCFEPHKLHETSQVMSVEQVELAFKAIDEIRDMRTDMPLASVHLFGGEPLLPITESVVELILQRTAERDLDMTITTNGTHTARFLDMMRPHRERLFFQITMDGIKEIHDTRRITAGGTGTFDQITKNIGLLVREGFTVEVRMNLNEDNVDAVPEFLEFVKSENWHNYDNFQMGLSPVTNYTGLGGDGLLAPYQVEERVRNVVPEPLFKEVRVALNGDFSRLNKPVADVLGESLIEGRFIPSLYYCEAAGALFYCFTPDGLVYPCNQILGDSKWAIGSYDPELKLDPEMVELWQGRNVTNMTGCMECSIAFLCSGGCPVRASITSGSPMDSYCGTSKKELTEYLDSVAPKLIQMEEMA</sequence>
<keyword evidence="9" id="KW-1185">Reference proteome</keyword>
<dbReference type="InterPro" id="IPR023867">
    <property type="entry name" value="Sulphatase_maturase_rSAM"/>
</dbReference>
<evidence type="ECO:0000256" key="1">
    <source>
        <dbReference type="ARBA" id="ARBA00001966"/>
    </source>
</evidence>
<protein>
    <submittedName>
        <fullName evidence="8">Radical SAM protein</fullName>
    </submittedName>
</protein>
<dbReference type="PANTHER" id="PTHR43273">
    <property type="entry name" value="ANAEROBIC SULFATASE-MATURATING ENZYME HOMOLOG ASLB-RELATED"/>
    <property type="match status" value="1"/>
</dbReference>
<comment type="cofactor">
    <cofactor evidence="1">
        <name>[4Fe-4S] cluster</name>
        <dbReference type="ChEBI" id="CHEBI:49883"/>
    </cofactor>
</comment>
<dbReference type="InterPro" id="IPR058240">
    <property type="entry name" value="rSAM_sf"/>
</dbReference>
<evidence type="ECO:0000256" key="2">
    <source>
        <dbReference type="ARBA" id="ARBA00022691"/>
    </source>
</evidence>
<evidence type="ECO:0000256" key="6">
    <source>
        <dbReference type="ARBA" id="ARBA00023601"/>
    </source>
</evidence>
<dbReference type="InterPro" id="IPR013785">
    <property type="entry name" value="Aldolase_TIM"/>
</dbReference>
<keyword evidence="5" id="KW-0411">Iron-sulfur</keyword>
<feature type="domain" description="Radical SAM core" evidence="7">
    <location>
        <begin position="86"/>
        <end position="323"/>
    </location>
</feature>
<keyword evidence="3" id="KW-0479">Metal-binding</keyword>
<dbReference type="SFLD" id="SFLDS00029">
    <property type="entry name" value="Radical_SAM"/>
    <property type="match status" value="1"/>
</dbReference>
<accession>A0ABS1JDA4</accession>
<evidence type="ECO:0000256" key="5">
    <source>
        <dbReference type="ARBA" id="ARBA00023014"/>
    </source>
</evidence>
<reference evidence="8 9" key="1">
    <citation type="submission" date="2021-01" db="EMBL/GenBank/DDBJ databases">
        <title>Tumebacillus sp. strain ITR2 16S ribosomal RNA gene Genome sequencing and assembly.</title>
        <authorList>
            <person name="Kang M."/>
        </authorList>
    </citation>
    <scope>NUCLEOTIDE SEQUENCE [LARGE SCALE GENOMIC DNA]</scope>
    <source>
        <strain evidence="8 9">ITR2</strain>
    </source>
</reference>
<proteinExistence type="inferred from homology"/>
<evidence type="ECO:0000259" key="7">
    <source>
        <dbReference type="PROSITE" id="PS51918"/>
    </source>
</evidence>
<comment type="similarity">
    <text evidence="6">Belongs to the radical SAM superfamily. Anaerobic sulfatase-maturating enzyme family.</text>
</comment>
<dbReference type="SFLD" id="SFLDG01386">
    <property type="entry name" value="main_SPASM_domain-containing"/>
    <property type="match status" value="1"/>
</dbReference>
<comment type="caution">
    <text evidence="8">The sequence shown here is derived from an EMBL/GenBank/DDBJ whole genome shotgun (WGS) entry which is preliminary data.</text>
</comment>
<dbReference type="Gene3D" id="3.20.20.70">
    <property type="entry name" value="Aldolase class I"/>
    <property type="match status" value="1"/>
</dbReference>
<evidence type="ECO:0000256" key="3">
    <source>
        <dbReference type="ARBA" id="ARBA00022723"/>
    </source>
</evidence>
<name>A0ABS1JDA4_9BACL</name>
<dbReference type="EMBL" id="JAEQNB010000005">
    <property type="protein sequence ID" value="MBL0388256.1"/>
    <property type="molecule type" value="Genomic_DNA"/>
</dbReference>
<dbReference type="InterPro" id="IPR007197">
    <property type="entry name" value="rSAM"/>
</dbReference>
<evidence type="ECO:0000313" key="9">
    <source>
        <dbReference type="Proteomes" id="UP000602284"/>
    </source>
</evidence>
<dbReference type="CDD" id="cd01335">
    <property type="entry name" value="Radical_SAM"/>
    <property type="match status" value="1"/>
</dbReference>
<dbReference type="NCBIfam" id="TIGR04085">
    <property type="entry name" value="rSAM_more_4Fe4S"/>
    <property type="match status" value="1"/>
</dbReference>
<dbReference type="Proteomes" id="UP000602284">
    <property type="component" value="Unassembled WGS sequence"/>
</dbReference>
<dbReference type="Pfam" id="PF04055">
    <property type="entry name" value="Radical_SAM"/>
    <property type="match status" value="1"/>
</dbReference>
<keyword evidence="4" id="KW-0408">Iron</keyword>
<dbReference type="SFLD" id="SFLDG01384">
    <property type="entry name" value="thioether_bond_formation_requi"/>
    <property type="match status" value="1"/>
</dbReference>
<evidence type="ECO:0000313" key="8">
    <source>
        <dbReference type="EMBL" id="MBL0388256.1"/>
    </source>
</evidence>
<gene>
    <name evidence="8" type="ORF">JJB07_16705</name>
</gene>
<dbReference type="PROSITE" id="PS51918">
    <property type="entry name" value="RADICAL_SAM"/>
    <property type="match status" value="1"/>
</dbReference>
<dbReference type="InterPro" id="IPR023885">
    <property type="entry name" value="4Fe4S-binding_SPASM_dom"/>
</dbReference>
<keyword evidence="2" id="KW-0949">S-adenosyl-L-methionine</keyword>
<evidence type="ECO:0000256" key="4">
    <source>
        <dbReference type="ARBA" id="ARBA00023004"/>
    </source>
</evidence>
<dbReference type="RefSeq" id="WP_201637033.1">
    <property type="nucleotide sequence ID" value="NZ_JAEQNB010000005.1"/>
</dbReference>
<organism evidence="8 9">
    <name type="scientific">Tumebacillus amylolyticus</name>
    <dbReference type="NCBI Taxonomy" id="2801339"/>
    <lineage>
        <taxon>Bacteria</taxon>
        <taxon>Bacillati</taxon>
        <taxon>Bacillota</taxon>
        <taxon>Bacilli</taxon>
        <taxon>Bacillales</taxon>
        <taxon>Alicyclobacillaceae</taxon>
        <taxon>Tumebacillus</taxon>
    </lineage>
</organism>
<dbReference type="SUPFAM" id="SSF102114">
    <property type="entry name" value="Radical SAM enzymes"/>
    <property type="match status" value="1"/>
</dbReference>
<dbReference type="PANTHER" id="PTHR43273:SF3">
    <property type="entry name" value="ANAEROBIC SULFATASE-MATURATING ENZYME HOMOLOG ASLB-RELATED"/>
    <property type="match status" value="1"/>
</dbReference>
<dbReference type="SFLD" id="SFLDG01067">
    <property type="entry name" value="SPASM/twitch_domain_containing"/>
    <property type="match status" value="1"/>
</dbReference>